<proteinExistence type="predicted"/>
<comment type="caution">
    <text evidence="1">The sequence shown here is derived from an EMBL/GenBank/DDBJ whole genome shotgun (WGS) entry which is preliminary data.</text>
</comment>
<organism evidence="1 2">
    <name type="scientific">Candidatus Lloydbacteria bacterium RIFCSPHIGHO2_01_FULL_49_22</name>
    <dbReference type="NCBI Taxonomy" id="1798658"/>
    <lineage>
        <taxon>Bacteria</taxon>
        <taxon>Candidatus Lloydiibacteriota</taxon>
    </lineage>
</organism>
<protein>
    <submittedName>
        <fullName evidence="1">Uncharacterized protein</fullName>
    </submittedName>
</protein>
<gene>
    <name evidence="1" type="ORF">A2845_00095</name>
</gene>
<name>A0A1G2CXY2_9BACT</name>
<dbReference type="Proteomes" id="UP000177122">
    <property type="component" value="Unassembled WGS sequence"/>
</dbReference>
<evidence type="ECO:0000313" key="2">
    <source>
        <dbReference type="Proteomes" id="UP000177122"/>
    </source>
</evidence>
<accession>A0A1G2CXY2</accession>
<reference evidence="1 2" key="1">
    <citation type="journal article" date="2016" name="Nat. Commun.">
        <title>Thousands of microbial genomes shed light on interconnected biogeochemical processes in an aquifer system.</title>
        <authorList>
            <person name="Anantharaman K."/>
            <person name="Brown C.T."/>
            <person name="Hug L.A."/>
            <person name="Sharon I."/>
            <person name="Castelle C.J."/>
            <person name="Probst A.J."/>
            <person name="Thomas B.C."/>
            <person name="Singh A."/>
            <person name="Wilkins M.J."/>
            <person name="Karaoz U."/>
            <person name="Brodie E.L."/>
            <person name="Williams K.H."/>
            <person name="Hubbard S.S."/>
            <person name="Banfield J.F."/>
        </authorList>
    </citation>
    <scope>NUCLEOTIDE SEQUENCE [LARGE SCALE GENOMIC DNA]</scope>
</reference>
<dbReference type="AlphaFoldDB" id="A0A1G2CXY2"/>
<evidence type="ECO:0000313" key="1">
    <source>
        <dbReference type="EMBL" id="OGZ05378.1"/>
    </source>
</evidence>
<sequence>MFVQKHPARRVFCFSKDEEGGADTFFHGQKKRVKKCFRSIGTLTIDGGSGFSGRIVLRKLRGSNHGSKNVGKKTMHGKSCIANLFLAPHGARE</sequence>
<dbReference type="EMBL" id="MHLI01000013">
    <property type="protein sequence ID" value="OGZ05378.1"/>
    <property type="molecule type" value="Genomic_DNA"/>
</dbReference>